<dbReference type="PANTHER" id="PTHR46268:SF6">
    <property type="entry name" value="UNIVERSAL STRESS PROTEIN UP12"/>
    <property type="match status" value="1"/>
</dbReference>
<proteinExistence type="inferred from homology"/>
<dbReference type="SUPFAM" id="SSF52402">
    <property type="entry name" value="Adenine nucleotide alpha hydrolases-like"/>
    <property type="match status" value="1"/>
</dbReference>
<dbReference type="Proteomes" id="UP000297496">
    <property type="component" value="Unassembled WGS sequence"/>
</dbReference>
<name>A0A4Z1CBP6_9ACTN</name>
<dbReference type="InterPro" id="IPR006016">
    <property type="entry name" value="UspA"/>
</dbReference>
<accession>A0A4Z1CBP6</accession>
<dbReference type="CDD" id="cd00293">
    <property type="entry name" value="USP-like"/>
    <property type="match status" value="1"/>
</dbReference>
<dbReference type="RefSeq" id="WP_135839559.1">
    <property type="nucleotide sequence ID" value="NZ_SRRO01000001.1"/>
</dbReference>
<evidence type="ECO:0000256" key="1">
    <source>
        <dbReference type="ARBA" id="ARBA00008791"/>
    </source>
</evidence>
<organism evidence="3 4">
    <name type="scientific">Nocardioides eburneiflavus</name>
    <dbReference type="NCBI Taxonomy" id="2518372"/>
    <lineage>
        <taxon>Bacteria</taxon>
        <taxon>Bacillati</taxon>
        <taxon>Actinomycetota</taxon>
        <taxon>Actinomycetes</taxon>
        <taxon>Propionibacteriales</taxon>
        <taxon>Nocardioidaceae</taxon>
        <taxon>Nocardioides</taxon>
    </lineage>
</organism>
<dbReference type="EMBL" id="SRRO01000001">
    <property type="protein sequence ID" value="TGN65056.1"/>
    <property type="molecule type" value="Genomic_DNA"/>
</dbReference>
<sequence>MRIVVGVDGTETAETAALVAGRLAQALQADLHLLMAFKRDAVEQFEGGTQEVVLSTAEQATAVVERSARRIRKVFPDVQVVPASVRGRAVESLVRYAESIDAGLIVVGNKRAQGIGRILGSVAHDVTATAPCDVYVAHTQA</sequence>
<reference evidence="3 4" key="1">
    <citation type="submission" date="2019-04" db="EMBL/GenBank/DDBJ databases">
        <title>Three New Species of Nocardioides, Nocardioides euryhalodurans sp. nov., Nocardioides seonyuensis sp. nov. and Nocardioides eburneoflavus sp. nov. Isolated from Soil.</title>
        <authorList>
            <person name="Roh S.G."/>
            <person name="Lee C."/>
            <person name="Kim M.-K."/>
            <person name="Kim S.B."/>
        </authorList>
    </citation>
    <scope>NUCLEOTIDE SEQUENCE [LARGE SCALE GENOMIC DNA]</scope>
    <source>
        <strain evidence="3 4">MMS17-SY213</strain>
    </source>
</reference>
<protein>
    <submittedName>
        <fullName evidence="3">Universal stress protein</fullName>
    </submittedName>
</protein>
<evidence type="ECO:0000259" key="2">
    <source>
        <dbReference type="Pfam" id="PF00582"/>
    </source>
</evidence>
<dbReference type="OrthoDB" id="3427787at2"/>
<comment type="caution">
    <text evidence="3">The sequence shown here is derived from an EMBL/GenBank/DDBJ whole genome shotgun (WGS) entry which is preliminary data.</text>
</comment>
<evidence type="ECO:0000313" key="4">
    <source>
        <dbReference type="Proteomes" id="UP000297496"/>
    </source>
</evidence>
<dbReference type="Pfam" id="PF00582">
    <property type="entry name" value="Usp"/>
    <property type="match status" value="1"/>
</dbReference>
<comment type="similarity">
    <text evidence="1">Belongs to the universal stress protein A family.</text>
</comment>
<feature type="domain" description="UspA" evidence="2">
    <location>
        <begin position="2"/>
        <end position="137"/>
    </location>
</feature>
<dbReference type="InterPro" id="IPR014729">
    <property type="entry name" value="Rossmann-like_a/b/a_fold"/>
</dbReference>
<dbReference type="PANTHER" id="PTHR46268">
    <property type="entry name" value="STRESS RESPONSE PROTEIN NHAX"/>
    <property type="match status" value="1"/>
</dbReference>
<gene>
    <name evidence="3" type="ORF">EXE59_14590</name>
</gene>
<keyword evidence="4" id="KW-1185">Reference proteome</keyword>
<evidence type="ECO:0000313" key="3">
    <source>
        <dbReference type="EMBL" id="TGN65056.1"/>
    </source>
</evidence>
<dbReference type="Gene3D" id="3.40.50.620">
    <property type="entry name" value="HUPs"/>
    <property type="match status" value="1"/>
</dbReference>
<dbReference type="AlphaFoldDB" id="A0A4Z1CBP6"/>